<keyword evidence="2" id="KW-0677">Repeat</keyword>
<dbReference type="Pfam" id="PF00439">
    <property type="entry name" value="Bromodomain"/>
    <property type="match status" value="2"/>
</dbReference>
<reference evidence="12" key="1">
    <citation type="submission" date="2019-06" db="EMBL/GenBank/DDBJ databases">
        <title>Draft genome sequence of the griseofulvin-producing fungus Xylaria cubensis strain G536.</title>
        <authorList>
            <person name="Mead M.E."/>
            <person name="Raja H.A."/>
            <person name="Steenwyk J.L."/>
            <person name="Knowles S.L."/>
            <person name="Oberlies N.H."/>
            <person name="Rokas A."/>
        </authorList>
    </citation>
    <scope>NUCLEOTIDE SEQUENCE [LARGE SCALE GENOMIC DNA]</scope>
    <source>
        <strain evidence="12">G536</strain>
    </source>
</reference>
<keyword evidence="3" id="KW-0156">Chromatin regulator</keyword>
<accession>A0A553I401</accession>
<dbReference type="SMART" id="SM00297">
    <property type="entry name" value="BROMO"/>
    <property type="match status" value="2"/>
</dbReference>
<dbReference type="GO" id="GO:0016586">
    <property type="term" value="C:RSC-type complex"/>
    <property type="evidence" value="ECO:0007669"/>
    <property type="project" value="InterPro"/>
</dbReference>
<evidence type="ECO:0000256" key="3">
    <source>
        <dbReference type="ARBA" id="ARBA00022853"/>
    </source>
</evidence>
<feature type="compositionally biased region" description="Polar residues" evidence="9">
    <location>
        <begin position="503"/>
        <end position="512"/>
    </location>
</feature>
<dbReference type="InterPro" id="IPR036427">
    <property type="entry name" value="Bromodomain-like_sf"/>
</dbReference>
<feature type="domain" description="Bromo" evidence="10">
    <location>
        <begin position="89"/>
        <end position="159"/>
    </location>
</feature>
<feature type="compositionally biased region" description="Polar residues" evidence="9">
    <location>
        <begin position="468"/>
        <end position="494"/>
    </location>
</feature>
<evidence type="ECO:0000256" key="5">
    <source>
        <dbReference type="ARBA" id="ARBA00023117"/>
    </source>
</evidence>
<dbReference type="PRINTS" id="PR00503">
    <property type="entry name" value="BROMODOMAIN"/>
</dbReference>
<organism evidence="11 12">
    <name type="scientific">Xylaria flabelliformis</name>
    <dbReference type="NCBI Taxonomy" id="2512241"/>
    <lineage>
        <taxon>Eukaryota</taxon>
        <taxon>Fungi</taxon>
        <taxon>Dikarya</taxon>
        <taxon>Ascomycota</taxon>
        <taxon>Pezizomycotina</taxon>
        <taxon>Sordariomycetes</taxon>
        <taxon>Xylariomycetidae</taxon>
        <taxon>Xylariales</taxon>
        <taxon>Xylariaceae</taxon>
        <taxon>Xylaria</taxon>
    </lineage>
</organism>
<dbReference type="PANTHER" id="PTHR16062:SF21">
    <property type="entry name" value="CHROMATIN STRUCTURE-REMODELING COMPLEX SUBUNIT RSC1-RELATED"/>
    <property type="match status" value="1"/>
</dbReference>
<evidence type="ECO:0000256" key="9">
    <source>
        <dbReference type="SAM" id="MobiDB-lite"/>
    </source>
</evidence>
<dbReference type="InterPro" id="IPR054551">
    <property type="entry name" value="RSC4_Ig-like"/>
</dbReference>
<dbReference type="GO" id="GO:0006368">
    <property type="term" value="P:transcription elongation by RNA polymerase II"/>
    <property type="evidence" value="ECO:0007669"/>
    <property type="project" value="TreeGrafter"/>
</dbReference>
<feature type="region of interest" description="Disordered" evidence="9">
    <location>
        <begin position="566"/>
        <end position="598"/>
    </location>
</feature>
<gene>
    <name evidence="11" type="ORF">FHL15_004009</name>
</gene>
<keyword evidence="5 8" id="KW-0103">Bromodomain</keyword>
<dbReference type="PROSITE" id="PS50014">
    <property type="entry name" value="BROMODOMAIN_2"/>
    <property type="match status" value="2"/>
</dbReference>
<comment type="subcellular location">
    <subcellularLocation>
        <location evidence="1">Nucleus</location>
    </subcellularLocation>
</comment>
<dbReference type="EMBL" id="VFLP01000018">
    <property type="protein sequence ID" value="TRX94924.1"/>
    <property type="molecule type" value="Genomic_DNA"/>
</dbReference>
<feature type="compositionally biased region" description="Acidic residues" evidence="9">
    <location>
        <begin position="197"/>
        <end position="212"/>
    </location>
</feature>
<protein>
    <recommendedName>
        <fullName evidence="10">Bromo domain-containing protein</fullName>
    </recommendedName>
</protein>
<keyword evidence="4" id="KW-0805">Transcription regulation</keyword>
<evidence type="ECO:0000313" key="12">
    <source>
        <dbReference type="Proteomes" id="UP000319160"/>
    </source>
</evidence>
<keyword evidence="7" id="KW-0539">Nucleus</keyword>
<keyword evidence="6" id="KW-0804">Transcription</keyword>
<dbReference type="STRING" id="2512241.A0A553I401"/>
<sequence>MESKRKASGANGLDVAADNDRAAKRRKLIETVESHRIRIRSPTRHAAELSWTCTRVAEYGDLTNGETNESTTAYGLNILESIRATTDKNGRSVSPYFETLPSRSGNPQYYKKIRLPLSLEVIERKLKERRYSTLSSLESDFKRLVSNAKETNDRNSTIFSDAERVRKAVSNLMVKHNPAYKAGNYQAVPTPLPPTPEPDDSEEADGQVDEDTNVQATKEDDAESASEGDGDDDDAEAENEQEEDEADEEEEEDEGQDEDEEEEDNDSQQRRRRGSSWRKTDPEPSRDSATPIQRSTTRAGKADHYYEGVPFNGLSFQQAQEKIVEELIRKKEESDDYPYFEPFIYLPPRTLKDYYEVIAEPLSLKKLQKQVRGQHGRLEATYVSDFKGWAAFEDQASLIWKNAYHYNEDGSEIFAMAQELEEMFQELLKEAKENVPEPPQPKIKLKLPQLAETPGHPKKITIHVGGKNSVTGSPAPATAQSGESEVTRNGTPVNRNPFGGASSAGTSVSLSQLEKARSMSASVGPPSPSVMGVTKTEDTLQTAPVPRPQVTPTVFQHFVPVVMNGPAGPAPTANGTTPQYQPTLPQAPPPPPPAPKRSATDILEAQKYRPLPIRETEALMPRLVITTHPSLQVENKLCMTFLASATEYQQEIVVNAPLSHFRLQLKPQVATFLEPEHREWKLHVIHDTSRIYPSSSYDRRGEPVFDVTLRYGINRVEVTLLAALPIGERAPNGLNMEMESPTLAVNDEAPRIPSARYYTYRAWISLLARSITSLMISWLSCASEQSDAAVPQPARDFMLVRARLEGPLIDALIQYNPAIVSYLMVGWVSAQATGGVLDEF</sequence>
<proteinExistence type="predicted"/>
<name>A0A553I401_9PEZI</name>
<dbReference type="Gene3D" id="1.20.920.10">
    <property type="entry name" value="Bromodomain-like"/>
    <property type="match status" value="2"/>
</dbReference>
<feature type="domain" description="Bromo" evidence="10">
    <location>
        <begin position="331"/>
        <end position="414"/>
    </location>
</feature>
<evidence type="ECO:0000256" key="4">
    <source>
        <dbReference type="ARBA" id="ARBA00023015"/>
    </source>
</evidence>
<dbReference type="SUPFAM" id="SSF47370">
    <property type="entry name" value="Bromodomain"/>
    <property type="match status" value="2"/>
</dbReference>
<comment type="caution">
    <text evidence="11">The sequence shown here is derived from an EMBL/GenBank/DDBJ whole genome shotgun (WGS) entry which is preliminary data.</text>
</comment>
<dbReference type="OrthoDB" id="6017at2759"/>
<evidence type="ECO:0000256" key="6">
    <source>
        <dbReference type="ARBA" id="ARBA00023163"/>
    </source>
</evidence>
<dbReference type="FunFam" id="1.20.920.10:FF:000083">
    <property type="entry name" value="WGS project CABT00000000 data, contig 2.8"/>
    <property type="match status" value="1"/>
</dbReference>
<feature type="region of interest" description="Disordered" evidence="9">
    <location>
        <begin position="452"/>
        <end position="533"/>
    </location>
</feature>
<dbReference type="CDD" id="cd04369">
    <property type="entry name" value="Bromodomain"/>
    <property type="match status" value="2"/>
</dbReference>
<feature type="compositionally biased region" description="Polar residues" evidence="9">
    <location>
        <begin position="287"/>
        <end position="298"/>
    </location>
</feature>
<evidence type="ECO:0000256" key="1">
    <source>
        <dbReference type="ARBA" id="ARBA00004123"/>
    </source>
</evidence>
<dbReference type="Proteomes" id="UP000319160">
    <property type="component" value="Unassembled WGS sequence"/>
</dbReference>
<dbReference type="GO" id="GO:0006338">
    <property type="term" value="P:chromatin remodeling"/>
    <property type="evidence" value="ECO:0007669"/>
    <property type="project" value="InterPro"/>
</dbReference>
<evidence type="ECO:0000256" key="2">
    <source>
        <dbReference type="ARBA" id="ARBA00022737"/>
    </source>
</evidence>
<evidence type="ECO:0000256" key="8">
    <source>
        <dbReference type="PROSITE-ProRule" id="PRU00035"/>
    </source>
</evidence>
<dbReference type="Pfam" id="PF22994">
    <property type="entry name" value="RSC4_Ig_like"/>
    <property type="match status" value="1"/>
</dbReference>
<feature type="compositionally biased region" description="Acidic residues" evidence="9">
    <location>
        <begin position="220"/>
        <end position="266"/>
    </location>
</feature>
<evidence type="ECO:0000313" key="11">
    <source>
        <dbReference type="EMBL" id="TRX94924.1"/>
    </source>
</evidence>
<feature type="region of interest" description="Disordered" evidence="9">
    <location>
        <begin position="1"/>
        <end position="20"/>
    </location>
</feature>
<dbReference type="AlphaFoldDB" id="A0A553I401"/>
<dbReference type="InterPro" id="IPR001487">
    <property type="entry name" value="Bromodomain"/>
</dbReference>
<dbReference type="GO" id="GO:0003682">
    <property type="term" value="F:chromatin binding"/>
    <property type="evidence" value="ECO:0007669"/>
    <property type="project" value="TreeGrafter"/>
</dbReference>
<feature type="region of interest" description="Disordered" evidence="9">
    <location>
        <begin position="182"/>
        <end position="300"/>
    </location>
</feature>
<evidence type="ECO:0000259" key="10">
    <source>
        <dbReference type="PROSITE" id="PS50014"/>
    </source>
</evidence>
<evidence type="ECO:0000256" key="7">
    <source>
        <dbReference type="ARBA" id="ARBA00023242"/>
    </source>
</evidence>
<keyword evidence="12" id="KW-1185">Reference proteome</keyword>
<dbReference type="InterPro" id="IPR037382">
    <property type="entry name" value="Rsc/polybromo"/>
</dbReference>
<feature type="compositionally biased region" description="Pro residues" evidence="9">
    <location>
        <begin position="585"/>
        <end position="595"/>
    </location>
</feature>
<dbReference type="PANTHER" id="PTHR16062">
    <property type="entry name" value="SWI/SNF-RELATED"/>
    <property type="match status" value="1"/>
</dbReference>